<gene>
    <name evidence="1" type="ORF">GCM10010334_24390</name>
</gene>
<evidence type="ECO:0000313" key="1">
    <source>
        <dbReference type="EMBL" id="GHC90414.1"/>
    </source>
</evidence>
<dbReference type="AlphaFoldDB" id="A0A918WWI6"/>
<name>A0A918WWI6_9ACTN</name>
<dbReference type="Proteomes" id="UP000638353">
    <property type="component" value="Unassembled WGS sequence"/>
</dbReference>
<sequence>MRTTVDDLASDERAHAMENLPRMAAAGGSQETGLHRCVRMMLHPDRPDPENHDDLWASLP</sequence>
<accession>A0A918WWI6</accession>
<protein>
    <submittedName>
        <fullName evidence="1">Uncharacterized protein</fullName>
    </submittedName>
</protein>
<proteinExistence type="predicted"/>
<reference evidence="1" key="1">
    <citation type="journal article" date="2014" name="Int. J. Syst. Evol. Microbiol.">
        <title>Complete genome sequence of Corynebacterium casei LMG S-19264T (=DSM 44701T), isolated from a smear-ripened cheese.</title>
        <authorList>
            <consortium name="US DOE Joint Genome Institute (JGI-PGF)"/>
            <person name="Walter F."/>
            <person name="Albersmeier A."/>
            <person name="Kalinowski J."/>
            <person name="Ruckert C."/>
        </authorList>
    </citation>
    <scope>NUCLEOTIDE SEQUENCE</scope>
    <source>
        <strain evidence="1">JCM 4637</strain>
    </source>
</reference>
<organism evidence="1 2">
    <name type="scientific">Streptomyces finlayi</name>
    <dbReference type="NCBI Taxonomy" id="67296"/>
    <lineage>
        <taxon>Bacteria</taxon>
        <taxon>Bacillati</taxon>
        <taxon>Actinomycetota</taxon>
        <taxon>Actinomycetes</taxon>
        <taxon>Kitasatosporales</taxon>
        <taxon>Streptomycetaceae</taxon>
        <taxon>Streptomyces</taxon>
    </lineage>
</organism>
<dbReference type="EMBL" id="BMVC01000004">
    <property type="protein sequence ID" value="GHC90414.1"/>
    <property type="molecule type" value="Genomic_DNA"/>
</dbReference>
<comment type="caution">
    <text evidence="1">The sequence shown here is derived from an EMBL/GenBank/DDBJ whole genome shotgun (WGS) entry which is preliminary data.</text>
</comment>
<reference evidence="1" key="2">
    <citation type="submission" date="2020-09" db="EMBL/GenBank/DDBJ databases">
        <authorList>
            <person name="Sun Q."/>
            <person name="Ohkuma M."/>
        </authorList>
    </citation>
    <scope>NUCLEOTIDE SEQUENCE</scope>
    <source>
        <strain evidence="1">JCM 4637</strain>
    </source>
</reference>
<dbReference type="RefSeq" id="WP_189823576.1">
    <property type="nucleotide sequence ID" value="NZ_BMVC01000004.1"/>
</dbReference>
<evidence type="ECO:0000313" key="2">
    <source>
        <dbReference type="Proteomes" id="UP000638353"/>
    </source>
</evidence>